<organism evidence="3 4">
    <name type="scientific">Gimesia alba</name>
    <dbReference type="NCBI Taxonomy" id="2527973"/>
    <lineage>
        <taxon>Bacteria</taxon>
        <taxon>Pseudomonadati</taxon>
        <taxon>Planctomycetota</taxon>
        <taxon>Planctomycetia</taxon>
        <taxon>Planctomycetales</taxon>
        <taxon>Planctomycetaceae</taxon>
        <taxon>Gimesia</taxon>
    </lineage>
</organism>
<dbReference type="PANTHER" id="PTHR33202">
    <property type="entry name" value="ZINC UPTAKE REGULATION PROTEIN"/>
    <property type="match status" value="1"/>
</dbReference>
<dbReference type="PANTHER" id="PTHR33202:SF2">
    <property type="entry name" value="FERRIC UPTAKE REGULATION PROTEIN"/>
    <property type="match status" value="1"/>
</dbReference>
<protein>
    <recommendedName>
        <fullName evidence="2">Ferric uptake regulation protein</fullName>
    </recommendedName>
</protein>
<keyword evidence="4" id="KW-1185">Reference proteome</keyword>
<dbReference type="AlphaFoldDB" id="A0A517RE15"/>
<evidence type="ECO:0000256" key="2">
    <source>
        <dbReference type="ARBA" id="ARBA00020910"/>
    </source>
</evidence>
<sequence>MLDLNSLGIAMSPVEKFREYMETKGMRLTLERELIVNEIFSSSEQFDADQLVERMSDQGVGRRVSRSTVYRTIGWLEEAGLLRKVGRENDHDIYQPESE</sequence>
<dbReference type="Pfam" id="PF01475">
    <property type="entry name" value="FUR"/>
    <property type="match status" value="1"/>
</dbReference>
<dbReference type="GO" id="GO:0000976">
    <property type="term" value="F:transcription cis-regulatory region binding"/>
    <property type="evidence" value="ECO:0007669"/>
    <property type="project" value="TreeGrafter"/>
</dbReference>
<dbReference type="InterPro" id="IPR036390">
    <property type="entry name" value="WH_DNA-bd_sf"/>
</dbReference>
<dbReference type="RefSeq" id="WP_145214840.1">
    <property type="nucleotide sequence ID" value="NZ_CP036269.1"/>
</dbReference>
<dbReference type="InterPro" id="IPR036388">
    <property type="entry name" value="WH-like_DNA-bd_sf"/>
</dbReference>
<dbReference type="OrthoDB" id="8659436at2"/>
<evidence type="ECO:0000256" key="1">
    <source>
        <dbReference type="ARBA" id="ARBA00011738"/>
    </source>
</evidence>
<dbReference type="Gene3D" id="1.10.10.10">
    <property type="entry name" value="Winged helix-like DNA-binding domain superfamily/Winged helix DNA-binding domain"/>
    <property type="match status" value="1"/>
</dbReference>
<dbReference type="KEGG" id="gaz:Pan241w_22090"/>
<reference evidence="3 4" key="1">
    <citation type="submission" date="2019-02" db="EMBL/GenBank/DDBJ databases">
        <title>Deep-cultivation of Planctomycetes and their phenomic and genomic characterization uncovers novel biology.</title>
        <authorList>
            <person name="Wiegand S."/>
            <person name="Jogler M."/>
            <person name="Boedeker C."/>
            <person name="Pinto D."/>
            <person name="Vollmers J."/>
            <person name="Rivas-Marin E."/>
            <person name="Kohn T."/>
            <person name="Peeters S.H."/>
            <person name="Heuer A."/>
            <person name="Rast P."/>
            <person name="Oberbeckmann S."/>
            <person name="Bunk B."/>
            <person name="Jeske O."/>
            <person name="Meyerdierks A."/>
            <person name="Storesund J.E."/>
            <person name="Kallscheuer N."/>
            <person name="Luecker S."/>
            <person name="Lage O.M."/>
            <person name="Pohl T."/>
            <person name="Merkel B.J."/>
            <person name="Hornburger P."/>
            <person name="Mueller R.-W."/>
            <person name="Bruemmer F."/>
            <person name="Labrenz M."/>
            <person name="Spormann A.M."/>
            <person name="Op den Camp H."/>
            <person name="Overmann J."/>
            <person name="Amann R."/>
            <person name="Jetten M.S.M."/>
            <person name="Mascher T."/>
            <person name="Medema M.H."/>
            <person name="Devos D.P."/>
            <person name="Kaster A.-K."/>
            <person name="Ovreas L."/>
            <person name="Rohde M."/>
            <person name="Galperin M.Y."/>
            <person name="Jogler C."/>
        </authorList>
    </citation>
    <scope>NUCLEOTIDE SEQUENCE [LARGE SCALE GENOMIC DNA]</scope>
    <source>
        <strain evidence="3 4">Pan241w</strain>
    </source>
</reference>
<dbReference type="EMBL" id="CP036269">
    <property type="protein sequence ID" value="QDT42128.1"/>
    <property type="molecule type" value="Genomic_DNA"/>
</dbReference>
<dbReference type="GO" id="GO:1900376">
    <property type="term" value="P:regulation of secondary metabolite biosynthetic process"/>
    <property type="evidence" value="ECO:0007669"/>
    <property type="project" value="TreeGrafter"/>
</dbReference>
<accession>A0A517RE15</accession>
<comment type="subunit">
    <text evidence="1">Homodimer.</text>
</comment>
<dbReference type="SUPFAM" id="SSF46785">
    <property type="entry name" value="Winged helix' DNA-binding domain"/>
    <property type="match status" value="1"/>
</dbReference>
<dbReference type="GO" id="GO:0003700">
    <property type="term" value="F:DNA-binding transcription factor activity"/>
    <property type="evidence" value="ECO:0007669"/>
    <property type="project" value="InterPro"/>
</dbReference>
<dbReference type="InterPro" id="IPR002481">
    <property type="entry name" value="FUR"/>
</dbReference>
<dbReference type="GO" id="GO:0008270">
    <property type="term" value="F:zinc ion binding"/>
    <property type="evidence" value="ECO:0007669"/>
    <property type="project" value="TreeGrafter"/>
</dbReference>
<dbReference type="GO" id="GO:0045892">
    <property type="term" value="P:negative regulation of DNA-templated transcription"/>
    <property type="evidence" value="ECO:0007669"/>
    <property type="project" value="TreeGrafter"/>
</dbReference>
<dbReference type="Proteomes" id="UP000317171">
    <property type="component" value="Chromosome"/>
</dbReference>
<dbReference type="GO" id="GO:0005829">
    <property type="term" value="C:cytosol"/>
    <property type="evidence" value="ECO:0007669"/>
    <property type="project" value="TreeGrafter"/>
</dbReference>
<name>A0A517RE15_9PLAN</name>
<gene>
    <name evidence="3" type="ORF">Pan241w_22090</name>
</gene>
<proteinExistence type="predicted"/>
<evidence type="ECO:0000313" key="3">
    <source>
        <dbReference type="EMBL" id="QDT42128.1"/>
    </source>
</evidence>
<evidence type="ECO:0000313" key="4">
    <source>
        <dbReference type="Proteomes" id="UP000317171"/>
    </source>
</evidence>